<dbReference type="Proteomes" id="UP000663923">
    <property type="component" value="Chromosome"/>
</dbReference>
<organism evidence="2 3">
    <name type="scientific">Parasphingorhabdus cellanae</name>
    <dbReference type="NCBI Taxonomy" id="2806553"/>
    <lineage>
        <taxon>Bacteria</taxon>
        <taxon>Pseudomonadati</taxon>
        <taxon>Pseudomonadota</taxon>
        <taxon>Alphaproteobacteria</taxon>
        <taxon>Sphingomonadales</taxon>
        <taxon>Sphingomonadaceae</taxon>
        <taxon>Parasphingorhabdus</taxon>
    </lineage>
</organism>
<name>A0ABX7T3L8_9SPHN</name>
<feature type="domain" description="XdhC- CoxI" evidence="1">
    <location>
        <begin position="16"/>
        <end position="76"/>
    </location>
</feature>
<dbReference type="PANTHER" id="PTHR30388">
    <property type="entry name" value="ALDEHYDE OXIDOREDUCTASE MOLYBDENUM COFACTOR ASSEMBLY PROTEIN"/>
    <property type="match status" value="1"/>
</dbReference>
<dbReference type="RefSeq" id="WP_207986934.1">
    <property type="nucleotide sequence ID" value="NZ_CP071794.1"/>
</dbReference>
<dbReference type="InterPro" id="IPR052698">
    <property type="entry name" value="MoCofactor_Util/Proc"/>
</dbReference>
<dbReference type="PANTHER" id="PTHR30388:SF4">
    <property type="entry name" value="MOLYBDENUM COFACTOR INSERTION CHAPERONE PAOD"/>
    <property type="match status" value="1"/>
</dbReference>
<sequence length="96" mass="9561">MNNIFPIFQFLKDKTEAGLDCALVTLTAVTGASTRNPGAHMAVAADGSAAGSFSGGCIETAVIAEAVDCISAGAPAKSALARDRLISTFACPAEAA</sequence>
<dbReference type="InterPro" id="IPR003777">
    <property type="entry name" value="XdhC_CoxI"/>
</dbReference>
<dbReference type="EMBL" id="CP071794">
    <property type="protein sequence ID" value="QTD55109.1"/>
    <property type="molecule type" value="Genomic_DNA"/>
</dbReference>
<keyword evidence="3" id="KW-1185">Reference proteome</keyword>
<evidence type="ECO:0000313" key="2">
    <source>
        <dbReference type="EMBL" id="QTD55109.1"/>
    </source>
</evidence>
<evidence type="ECO:0000259" key="1">
    <source>
        <dbReference type="Pfam" id="PF02625"/>
    </source>
</evidence>
<evidence type="ECO:0000313" key="3">
    <source>
        <dbReference type="Proteomes" id="UP000663923"/>
    </source>
</evidence>
<gene>
    <name evidence="2" type="ORF">J4G78_12860</name>
</gene>
<dbReference type="Pfam" id="PF02625">
    <property type="entry name" value="XdhC_CoxI"/>
    <property type="match status" value="1"/>
</dbReference>
<protein>
    <submittedName>
        <fullName evidence="2">XdhC family protein</fullName>
    </submittedName>
</protein>
<proteinExistence type="predicted"/>
<accession>A0ABX7T3L8</accession>
<reference evidence="2 3" key="1">
    <citation type="submission" date="2021-03" db="EMBL/GenBank/DDBJ databases">
        <title>Complete genome of Parasphingorhabdus_sp.JHSY0214.</title>
        <authorList>
            <person name="Yoo J.H."/>
            <person name="Bae J.W."/>
        </authorList>
    </citation>
    <scope>NUCLEOTIDE SEQUENCE [LARGE SCALE GENOMIC DNA]</scope>
    <source>
        <strain evidence="2 3">JHSY0214</strain>
    </source>
</reference>